<dbReference type="AlphaFoldDB" id="A0A4Z2ETG8"/>
<evidence type="ECO:0000313" key="3">
    <source>
        <dbReference type="Proteomes" id="UP000314294"/>
    </source>
</evidence>
<dbReference type="Proteomes" id="UP000314294">
    <property type="component" value="Unassembled WGS sequence"/>
</dbReference>
<sequence>MEQVLARIQGGTLMAAEWRDLPYNRQTQVASHWDAHRRMLEENRREYGPAHDIQPYTERESKNELGVSGSGSSAPNPKAQPPQQKSNRRNNQNQQSYQPQALRVQPKARAEPTSEPSGQPSTPKSIPPGTPEHQSGPQSDCTTLSRPAPETTSRQCHLSGHEQRGEGMPEEAADGLRPATPEKDPRPILDLLHQYTWENGDRVRVTRRRVHPEAGNLKTKCEGQDQVQSQSAIKIGLCDGLSLLRGGNDLHPSDSEKLGFRKRTRKGQDWGMYTSTPDLTPNLSPL</sequence>
<reference evidence="2 3" key="1">
    <citation type="submission" date="2019-03" db="EMBL/GenBank/DDBJ databases">
        <title>First draft genome of Liparis tanakae, snailfish: a comprehensive survey of snailfish specific genes.</title>
        <authorList>
            <person name="Kim W."/>
            <person name="Song I."/>
            <person name="Jeong J.-H."/>
            <person name="Kim D."/>
            <person name="Kim S."/>
            <person name="Ryu S."/>
            <person name="Song J.Y."/>
            <person name="Lee S.K."/>
        </authorList>
    </citation>
    <scope>NUCLEOTIDE SEQUENCE [LARGE SCALE GENOMIC DNA]</scope>
    <source>
        <tissue evidence="2">Muscle</tissue>
    </source>
</reference>
<organism evidence="2 3">
    <name type="scientific">Liparis tanakae</name>
    <name type="common">Tanaka's snailfish</name>
    <dbReference type="NCBI Taxonomy" id="230148"/>
    <lineage>
        <taxon>Eukaryota</taxon>
        <taxon>Metazoa</taxon>
        <taxon>Chordata</taxon>
        <taxon>Craniata</taxon>
        <taxon>Vertebrata</taxon>
        <taxon>Euteleostomi</taxon>
        <taxon>Actinopterygii</taxon>
        <taxon>Neopterygii</taxon>
        <taxon>Teleostei</taxon>
        <taxon>Neoteleostei</taxon>
        <taxon>Acanthomorphata</taxon>
        <taxon>Eupercaria</taxon>
        <taxon>Perciformes</taxon>
        <taxon>Cottioidei</taxon>
        <taxon>Cottales</taxon>
        <taxon>Liparidae</taxon>
        <taxon>Liparis</taxon>
    </lineage>
</organism>
<evidence type="ECO:0000256" key="1">
    <source>
        <dbReference type="SAM" id="MobiDB-lite"/>
    </source>
</evidence>
<feature type="region of interest" description="Disordered" evidence="1">
    <location>
        <begin position="245"/>
        <end position="286"/>
    </location>
</feature>
<keyword evidence="3" id="KW-1185">Reference proteome</keyword>
<accession>A0A4Z2ETG8</accession>
<evidence type="ECO:0000313" key="2">
    <source>
        <dbReference type="EMBL" id="TNN32078.1"/>
    </source>
</evidence>
<feature type="region of interest" description="Disordered" evidence="1">
    <location>
        <begin position="44"/>
        <end position="187"/>
    </location>
</feature>
<proteinExistence type="predicted"/>
<name>A0A4Z2ETG8_9TELE</name>
<protein>
    <submittedName>
        <fullName evidence="2">Uncharacterized protein</fullName>
    </submittedName>
</protein>
<feature type="compositionally biased region" description="Polar residues" evidence="1">
    <location>
        <begin position="114"/>
        <end position="124"/>
    </location>
</feature>
<dbReference type="EMBL" id="SRLO01002941">
    <property type="protein sequence ID" value="TNN32078.1"/>
    <property type="molecule type" value="Genomic_DNA"/>
</dbReference>
<feature type="compositionally biased region" description="Low complexity" evidence="1">
    <location>
        <begin position="72"/>
        <end position="100"/>
    </location>
</feature>
<comment type="caution">
    <text evidence="2">The sequence shown here is derived from an EMBL/GenBank/DDBJ whole genome shotgun (WGS) entry which is preliminary data.</text>
</comment>
<gene>
    <name evidence="2" type="ORF">EYF80_057763</name>
</gene>
<feature type="compositionally biased region" description="Polar residues" evidence="1">
    <location>
        <begin position="273"/>
        <end position="286"/>
    </location>
</feature>
<feature type="compositionally biased region" description="Polar residues" evidence="1">
    <location>
        <begin position="132"/>
        <end position="156"/>
    </location>
</feature>